<feature type="transmembrane region" description="Helical" evidence="1">
    <location>
        <begin position="12"/>
        <end position="29"/>
    </location>
</feature>
<organism evidence="2 3">
    <name type="scientific">Puccinia graminis f. sp. tritici</name>
    <dbReference type="NCBI Taxonomy" id="56615"/>
    <lineage>
        <taxon>Eukaryota</taxon>
        <taxon>Fungi</taxon>
        <taxon>Dikarya</taxon>
        <taxon>Basidiomycota</taxon>
        <taxon>Pucciniomycotina</taxon>
        <taxon>Pucciniomycetes</taxon>
        <taxon>Pucciniales</taxon>
        <taxon>Pucciniaceae</taxon>
        <taxon>Puccinia</taxon>
    </lineage>
</organism>
<evidence type="ECO:0000313" key="2">
    <source>
        <dbReference type="EMBL" id="KAA1116623.1"/>
    </source>
</evidence>
<dbReference type="EMBL" id="VSWC01000003">
    <property type="protein sequence ID" value="KAA1116623.1"/>
    <property type="molecule type" value="Genomic_DNA"/>
</dbReference>
<dbReference type="Proteomes" id="UP000324748">
    <property type="component" value="Unassembled WGS sequence"/>
</dbReference>
<evidence type="ECO:0000313" key="3">
    <source>
        <dbReference type="Proteomes" id="UP000324748"/>
    </source>
</evidence>
<sequence>MFQMRTVSRANVATYVVIALAMLCVQLLAAHHKHTSSGGGSGGQKQCVESVITGPRDNNQILCEVSKDVYYACEKSNCNSGGSPGEDPSVHPFSKMSWEQCALAPGTTRDRKVTGTLTYMVDHKYGIMGVRGTEDGVAEDHYYECSQSANTQRSCQSNFRSIHESTYIIIGIQITHPHPPSHIYIFIRLHRLSIC</sequence>
<keyword evidence="3" id="KW-1185">Reference proteome</keyword>
<name>A0A5B0QUM3_PUCGR</name>
<keyword evidence="1" id="KW-0472">Membrane</keyword>
<proteinExistence type="predicted"/>
<accession>A0A5B0QUM3</accession>
<protein>
    <submittedName>
        <fullName evidence="2">Uncharacterized protein</fullName>
    </submittedName>
</protein>
<reference evidence="2 3" key="1">
    <citation type="submission" date="2019-05" db="EMBL/GenBank/DDBJ databases">
        <title>Emergence of the Ug99 lineage of the wheat stem rust pathogen through somatic hybridization.</title>
        <authorList>
            <person name="Li F."/>
            <person name="Upadhyaya N.M."/>
            <person name="Sperschneider J."/>
            <person name="Matny O."/>
            <person name="Nguyen-Phuc H."/>
            <person name="Mago R."/>
            <person name="Raley C."/>
            <person name="Miller M.E."/>
            <person name="Silverstein K.A.T."/>
            <person name="Henningsen E."/>
            <person name="Hirsch C.D."/>
            <person name="Visser B."/>
            <person name="Pretorius Z.A."/>
            <person name="Steffenson B.J."/>
            <person name="Schwessinger B."/>
            <person name="Dodds P.N."/>
            <person name="Figueroa M."/>
        </authorList>
    </citation>
    <scope>NUCLEOTIDE SEQUENCE [LARGE SCALE GENOMIC DNA]</scope>
    <source>
        <strain evidence="2">21-0</strain>
    </source>
</reference>
<dbReference type="OrthoDB" id="2501555at2759"/>
<dbReference type="AlphaFoldDB" id="A0A5B0QUM3"/>
<keyword evidence="1" id="KW-1133">Transmembrane helix</keyword>
<gene>
    <name evidence="2" type="ORF">PGT21_020749</name>
</gene>
<keyword evidence="1" id="KW-0812">Transmembrane</keyword>
<evidence type="ECO:0000256" key="1">
    <source>
        <dbReference type="SAM" id="Phobius"/>
    </source>
</evidence>
<comment type="caution">
    <text evidence="2">The sequence shown here is derived from an EMBL/GenBank/DDBJ whole genome shotgun (WGS) entry which is preliminary data.</text>
</comment>